<feature type="binding site" evidence="7">
    <location>
        <position position="56"/>
    </location>
    <ligand>
        <name>substrate</name>
    </ligand>
</feature>
<proteinExistence type="inferred from homology"/>
<keyword evidence="3 7" id="KW-0547">Nucleotide-binding</keyword>
<dbReference type="CDD" id="cd00464">
    <property type="entry name" value="SK"/>
    <property type="match status" value="1"/>
</dbReference>
<dbReference type="GO" id="GO:0004765">
    <property type="term" value="F:shikimate kinase activity"/>
    <property type="evidence" value="ECO:0007669"/>
    <property type="project" value="UniProtKB-UniRule"/>
</dbReference>
<feature type="binding site" evidence="7">
    <location>
        <position position="143"/>
    </location>
    <ligand>
        <name>substrate</name>
    </ligand>
</feature>
<name>A0A9X1F799_9FLAO</name>
<dbReference type="GO" id="GO:0009073">
    <property type="term" value="P:aromatic amino acid family biosynthetic process"/>
    <property type="evidence" value="ECO:0007669"/>
    <property type="project" value="UniProtKB-KW"/>
</dbReference>
<keyword evidence="2 7" id="KW-0808">Transferase</keyword>
<dbReference type="InterPro" id="IPR000623">
    <property type="entry name" value="Shikimate_kinase/TSH1"/>
</dbReference>
<evidence type="ECO:0000313" key="9">
    <source>
        <dbReference type="Proteomes" id="UP001138894"/>
    </source>
</evidence>
<comment type="subcellular location">
    <subcellularLocation>
        <location evidence="7">Cytoplasm</location>
    </subcellularLocation>
</comment>
<evidence type="ECO:0000256" key="6">
    <source>
        <dbReference type="ARBA" id="ARBA00023141"/>
    </source>
</evidence>
<dbReference type="GO" id="GO:0000287">
    <property type="term" value="F:magnesium ion binding"/>
    <property type="evidence" value="ECO:0007669"/>
    <property type="project" value="UniProtKB-UniRule"/>
</dbReference>
<dbReference type="EMBL" id="JAGSPD010000003">
    <property type="protein sequence ID" value="MBV7268666.1"/>
    <property type="molecule type" value="Genomic_DNA"/>
</dbReference>
<keyword evidence="9" id="KW-1185">Reference proteome</keyword>
<comment type="caution">
    <text evidence="8">The sequence shown here is derived from an EMBL/GenBank/DDBJ whole genome shotgun (WGS) entry which is preliminary data.</text>
</comment>
<comment type="function">
    <text evidence="7">Catalyzes the specific phosphorylation of the 3-hydroxyl group of shikimic acid using ATP as a cosubstrate.</text>
</comment>
<dbReference type="PANTHER" id="PTHR21087">
    <property type="entry name" value="SHIKIMATE KINASE"/>
    <property type="match status" value="1"/>
</dbReference>
<comment type="catalytic activity">
    <reaction evidence="7">
        <text>shikimate + ATP = 3-phosphoshikimate + ADP + H(+)</text>
        <dbReference type="Rhea" id="RHEA:13121"/>
        <dbReference type="ChEBI" id="CHEBI:15378"/>
        <dbReference type="ChEBI" id="CHEBI:30616"/>
        <dbReference type="ChEBI" id="CHEBI:36208"/>
        <dbReference type="ChEBI" id="CHEBI:145989"/>
        <dbReference type="ChEBI" id="CHEBI:456216"/>
        <dbReference type="EC" id="2.7.1.71"/>
    </reaction>
</comment>
<comment type="subunit">
    <text evidence="7">Monomer.</text>
</comment>
<dbReference type="PANTHER" id="PTHR21087:SF16">
    <property type="entry name" value="SHIKIMATE KINASE 1, CHLOROPLASTIC"/>
    <property type="match status" value="1"/>
</dbReference>
<dbReference type="InterPro" id="IPR031322">
    <property type="entry name" value="Shikimate/glucono_kinase"/>
</dbReference>
<dbReference type="RefSeq" id="WP_218545206.1">
    <property type="nucleotide sequence ID" value="NZ_JAGSPD010000003.1"/>
</dbReference>
<dbReference type="Proteomes" id="UP001138894">
    <property type="component" value="Unassembled WGS sequence"/>
</dbReference>
<dbReference type="HAMAP" id="MF_00109">
    <property type="entry name" value="Shikimate_kinase"/>
    <property type="match status" value="1"/>
</dbReference>
<dbReference type="Pfam" id="PF01202">
    <property type="entry name" value="SKI"/>
    <property type="match status" value="1"/>
</dbReference>
<keyword evidence="5 7" id="KW-0067">ATP-binding</keyword>
<feature type="binding site" evidence="7">
    <location>
        <position position="120"/>
    </location>
    <ligand>
        <name>ATP</name>
        <dbReference type="ChEBI" id="CHEBI:30616"/>
    </ligand>
</feature>
<evidence type="ECO:0000256" key="3">
    <source>
        <dbReference type="ARBA" id="ARBA00022741"/>
    </source>
</evidence>
<comment type="cofactor">
    <cofactor evidence="7">
        <name>Mg(2+)</name>
        <dbReference type="ChEBI" id="CHEBI:18420"/>
    </cofactor>
    <text evidence="7">Binds 1 Mg(2+) ion per subunit.</text>
</comment>
<comment type="pathway">
    <text evidence="7">Metabolic intermediate biosynthesis; chorismate biosynthesis; chorismate from D-erythrose 4-phosphate and phosphoenolpyruvate: step 5/7.</text>
</comment>
<dbReference type="GO" id="GO:0009423">
    <property type="term" value="P:chorismate biosynthetic process"/>
    <property type="evidence" value="ECO:0007669"/>
    <property type="project" value="UniProtKB-UniRule"/>
</dbReference>
<keyword evidence="4 7" id="KW-0418">Kinase</keyword>
<feature type="binding site" evidence="7">
    <location>
        <position position="32"/>
    </location>
    <ligand>
        <name>substrate</name>
    </ligand>
</feature>
<comment type="similarity">
    <text evidence="7">Belongs to the shikimate kinase family.</text>
</comment>
<accession>A0A9X1F799</accession>
<keyword evidence="7" id="KW-0479">Metal-binding</keyword>
<feature type="binding site" evidence="7">
    <location>
        <position position="79"/>
    </location>
    <ligand>
        <name>substrate</name>
    </ligand>
</feature>
<sequence>MIVVLMGYMGSGKSTIGKDLAKVLDYRFLDLDEYISEKENATIKDIFDSSGEIYFRKKENHYLNEILNSQENKVLALGGGTPCYGRNLKLLLDNSQVKLFYLKLSIPLLAKRLYNEREKRPLINHISSESELVEFIGKHLFERTYYYNQAQYTIDIDNKSKKETLETILMQLI</sequence>
<keyword evidence="7" id="KW-0460">Magnesium</keyword>
<feature type="binding site" evidence="7">
    <location>
        <position position="14"/>
    </location>
    <ligand>
        <name>Mg(2+)</name>
        <dbReference type="ChEBI" id="CHEBI:18420"/>
    </ligand>
</feature>
<evidence type="ECO:0000256" key="1">
    <source>
        <dbReference type="ARBA" id="ARBA00022605"/>
    </source>
</evidence>
<keyword evidence="7" id="KW-0963">Cytoplasm</keyword>
<evidence type="ECO:0000313" key="8">
    <source>
        <dbReference type="EMBL" id="MBV7268666.1"/>
    </source>
</evidence>
<feature type="binding site" evidence="7">
    <location>
        <begin position="10"/>
        <end position="15"/>
    </location>
    <ligand>
        <name>ATP</name>
        <dbReference type="ChEBI" id="CHEBI:30616"/>
    </ligand>
</feature>
<dbReference type="GO" id="GO:0008652">
    <property type="term" value="P:amino acid biosynthetic process"/>
    <property type="evidence" value="ECO:0007669"/>
    <property type="project" value="UniProtKB-KW"/>
</dbReference>
<gene>
    <name evidence="7" type="primary">aroK</name>
    <name evidence="8" type="ORF">KCG49_05580</name>
</gene>
<evidence type="ECO:0000256" key="7">
    <source>
        <dbReference type="HAMAP-Rule" id="MF_00109"/>
    </source>
</evidence>
<organism evidence="8 9">
    <name type="scientific">Winogradskyella luteola</name>
    <dbReference type="NCBI Taxonomy" id="2828330"/>
    <lineage>
        <taxon>Bacteria</taxon>
        <taxon>Pseudomonadati</taxon>
        <taxon>Bacteroidota</taxon>
        <taxon>Flavobacteriia</taxon>
        <taxon>Flavobacteriales</taxon>
        <taxon>Flavobacteriaceae</taxon>
        <taxon>Winogradskyella</taxon>
    </lineage>
</organism>
<dbReference type="EC" id="2.7.1.71" evidence="7"/>
<reference evidence="8" key="1">
    <citation type="submission" date="2021-04" db="EMBL/GenBank/DDBJ databases">
        <authorList>
            <person name="Pira H."/>
            <person name="Risdian C."/>
            <person name="Wink J."/>
        </authorList>
    </citation>
    <scope>NUCLEOTIDE SEQUENCE</scope>
    <source>
        <strain evidence="8">WHY3</strain>
    </source>
</reference>
<comment type="caution">
    <text evidence="7">Lacks conserved residue(s) required for the propagation of feature annotation.</text>
</comment>
<evidence type="ECO:0000256" key="4">
    <source>
        <dbReference type="ARBA" id="ARBA00022777"/>
    </source>
</evidence>
<evidence type="ECO:0000256" key="2">
    <source>
        <dbReference type="ARBA" id="ARBA00022679"/>
    </source>
</evidence>
<protein>
    <recommendedName>
        <fullName evidence="7">Shikimate kinase</fullName>
        <shortName evidence="7">SK</shortName>
        <ecNumber evidence="7">2.7.1.71</ecNumber>
    </recommendedName>
</protein>
<dbReference type="AlphaFoldDB" id="A0A9X1F799"/>
<dbReference type="GO" id="GO:0005524">
    <property type="term" value="F:ATP binding"/>
    <property type="evidence" value="ECO:0007669"/>
    <property type="project" value="UniProtKB-UniRule"/>
</dbReference>
<dbReference type="GO" id="GO:0005829">
    <property type="term" value="C:cytosol"/>
    <property type="evidence" value="ECO:0007669"/>
    <property type="project" value="TreeGrafter"/>
</dbReference>
<keyword evidence="1 7" id="KW-0028">Amino-acid biosynthesis</keyword>
<evidence type="ECO:0000256" key="5">
    <source>
        <dbReference type="ARBA" id="ARBA00022840"/>
    </source>
</evidence>
<keyword evidence="6 7" id="KW-0057">Aromatic amino acid biosynthesis</keyword>